<evidence type="ECO:0000313" key="1">
    <source>
        <dbReference type="EMBL" id="MCE3216721.1"/>
    </source>
</evidence>
<evidence type="ECO:0008006" key="3">
    <source>
        <dbReference type="Google" id="ProtNLM"/>
    </source>
</evidence>
<organism evidence="1 2">
    <name type="scientific">Datura stramonium</name>
    <name type="common">Jimsonweed</name>
    <name type="synonym">Common thornapple</name>
    <dbReference type="NCBI Taxonomy" id="4076"/>
    <lineage>
        <taxon>Eukaryota</taxon>
        <taxon>Viridiplantae</taxon>
        <taxon>Streptophyta</taxon>
        <taxon>Embryophyta</taxon>
        <taxon>Tracheophyta</taxon>
        <taxon>Spermatophyta</taxon>
        <taxon>Magnoliopsida</taxon>
        <taxon>eudicotyledons</taxon>
        <taxon>Gunneridae</taxon>
        <taxon>Pentapetalae</taxon>
        <taxon>asterids</taxon>
        <taxon>lamiids</taxon>
        <taxon>Solanales</taxon>
        <taxon>Solanaceae</taxon>
        <taxon>Solanoideae</taxon>
        <taxon>Datureae</taxon>
        <taxon>Datura</taxon>
    </lineage>
</organism>
<evidence type="ECO:0000313" key="2">
    <source>
        <dbReference type="Proteomes" id="UP000823775"/>
    </source>
</evidence>
<sequence length="59" mass="6241">DTGINVADKDTVLNNAGSGVDAADDKTIMTNGGAHNINEMMQTLTHADDVQHSESITVW</sequence>
<proteinExistence type="predicted"/>
<protein>
    <recommendedName>
        <fullName evidence="3">Trimeric autotransporter adhesin YadA-like stalk domain-containing protein</fullName>
    </recommendedName>
</protein>
<dbReference type="EMBL" id="JACEIK010013979">
    <property type="protein sequence ID" value="MCE3216721.1"/>
    <property type="molecule type" value="Genomic_DNA"/>
</dbReference>
<feature type="non-terminal residue" evidence="1">
    <location>
        <position position="1"/>
    </location>
</feature>
<feature type="non-terminal residue" evidence="1">
    <location>
        <position position="59"/>
    </location>
</feature>
<gene>
    <name evidence="1" type="ORF">HAX54_007708</name>
</gene>
<name>A0ABS8WWX9_DATST</name>
<reference evidence="1 2" key="1">
    <citation type="journal article" date="2021" name="BMC Genomics">
        <title>Datura genome reveals duplications of psychoactive alkaloid biosynthetic genes and high mutation rate following tissue culture.</title>
        <authorList>
            <person name="Rajewski A."/>
            <person name="Carter-House D."/>
            <person name="Stajich J."/>
            <person name="Litt A."/>
        </authorList>
    </citation>
    <scope>NUCLEOTIDE SEQUENCE [LARGE SCALE GENOMIC DNA]</scope>
    <source>
        <strain evidence="1">AR-01</strain>
    </source>
</reference>
<keyword evidence="2" id="KW-1185">Reference proteome</keyword>
<dbReference type="Proteomes" id="UP000823775">
    <property type="component" value="Unassembled WGS sequence"/>
</dbReference>
<comment type="caution">
    <text evidence="1">The sequence shown here is derived from an EMBL/GenBank/DDBJ whole genome shotgun (WGS) entry which is preliminary data.</text>
</comment>
<accession>A0ABS8WWX9</accession>